<evidence type="ECO:0000313" key="4">
    <source>
        <dbReference type="WBParaSite" id="HPBE_0001581101-mRNA-1"/>
    </source>
</evidence>
<dbReference type="OrthoDB" id="418748at2759"/>
<dbReference type="Proteomes" id="UP000050761">
    <property type="component" value="Unassembled WGS sequence"/>
</dbReference>
<dbReference type="AlphaFoldDB" id="A0A183G357"/>
<evidence type="ECO:0000313" key="2">
    <source>
        <dbReference type="EMBL" id="VDP04008.1"/>
    </source>
</evidence>
<accession>A0A183G357</accession>
<reference evidence="2 3" key="1">
    <citation type="submission" date="2018-11" db="EMBL/GenBank/DDBJ databases">
        <authorList>
            <consortium name="Pathogen Informatics"/>
        </authorList>
    </citation>
    <scope>NUCLEOTIDE SEQUENCE [LARGE SCALE GENOMIC DNA]</scope>
</reference>
<evidence type="ECO:0000313" key="3">
    <source>
        <dbReference type="Proteomes" id="UP000050761"/>
    </source>
</evidence>
<dbReference type="EMBL" id="UZAH01029055">
    <property type="protein sequence ID" value="VDP04008.1"/>
    <property type="molecule type" value="Genomic_DNA"/>
</dbReference>
<sequence length="191" mass="22270">MTKPGRRKIEKLAWLWTNDVREKVREKKKLYHAFLRDKTADKWRMYQEAKKATKKAVAVAKAVHYDDLSDKLETRDGERHLYRLAKARHRQVEDIEKFLGINDENGHLLTNRKRAMKRWHDYFERISTVEFAHPPIPCVPPTHGPVQKITVEETEAALKKMKPGKAKGPDELPDNEQQNGQATTPRKPDNG</sequence>
<keyword evidence="3" id="KW-1185">Reference proteome</keyword>
<organism evidence="3 4">
    <name type="scientific">Heligmosomoides polygyrus</name>
    <name type="common">Parasitic roundworm</name>
    <dbReference type="NCBI Taxonomy" id="6339"/>
    <lineage>
        <taxon>Eukaryota</taxon>
        <taxon>Metazoa</taxon>
        <taxon>Ecdysozoa</taxon>
        <taxon>Nematoda</taxon>
        <taxon>Chromadorea</taxon>
        <taxon>Rhabditida</taxon>
        <taxon>Rhabditina</taxon>
        <taxon>Rhabditomorpha</taxon>
        <taxon>Strongyloidea</taxon>
        <taxon>Heligmosomidae</taxon>
        <taxon>Heligmosomoides</taxon>
    </lineage>
</organism>
<feature type="compositionally biased region" description="Polar residues" evidence="1">
    <location>
        <begin position="175"/>
        <end position="184"/>
    </location>
</feature>
<name>A0A183G357_HELPZ</name>
<accession>A0A3P8B340</accession>
<protein>
    <submittedName>
        <fullName evidence="4">Endonuclease-reverse transcriptase HmRTE-e01</fullName>
    </submittedName>
</protein>
<dbReference type="WBParaSite" id="HPBE_0001581101-mRNA-1">
    <property type="protein sequence ID" value="HPBE_0001581101-mRNA-1"/>
    <property type="gene ID" value="HPBE_0001581101"/>
</dbReference>
<feature type="region of interest" description="Disordered" evidence="1">
    <location>
        <begin position="154"/>
        <end position="191"/>
    </location>
</feature>
<gene>
    <name evidence="2" type="ORF">HPBE_LOCUS15810</name>
</gene>
<reference evidence="4" key="2">
    <citation type="submission" date="2019-09" db="UniProtKB">
        <authorList>
            <consortium name="WormBaseParasite"/>
        </authorList>
    </citation>
    <scope>IDENTIFICATION</scope>
</reference>
<evidence type="ECO:0000256" key="1">
    <source>
        <dbReference type="SAM" id="MobiDB-lite"/>
    </source>
</evidence>
<proteinExistence type="predicted"/>